<dbReference type="NCBIfam" id="TIGR00423">
    <property type="entry name" value="CofH family radical SAM protein"/>
    <property type="match status" value="1"/>
</dbReference>
<reference evidence="21" key="2">
    <citation type="submission" date="2020-02" db="EMBL/GenBank/DDBJ databases">
        <title>Unexpected conservation and global transmission of agrobacterial virulence plasmids.</title>
        <authorList>
            <person name="Weisberg A.J."/>
            <person name="Davis E.W. II"/>
            <person name="Tabima J.R."/>
            <person name="Belcher M.S."/>
            <person name="Miller M."/>
            <person name="Kuo C.-H."/>
            <person name="Loper J.E."/>
            <person name="Grunwald N.J."/>
            <person name="Putnam M.L."/>
            <person name="Chang J.H."/>
        </authorList>
    </citation>
    <scope>NUCLEOTIDE SEQUENCE</scope>
    <source>
        <strain evidence="21">W2/73</strain>
        <plasmid evidence="21">pW2_73_1</plasmid>
    </source>
</reference>
<dbReference type="SFLD" id="SFLDF00294">
    <property type="entry name" value="7_8-didemethyl-8-hydroxy-5-dea"/>
    <property type="match status" value="1"/>
</dbReference>
<keyword evidence="15" id="KW-0456">Lyase</keyword>
<dbReference type="InterPro" id="IPR006638">
    <property type="entry name" value="Elp3/MiaA/NifB-like_rSAM"/>
</dbReference>
<dbReference type="RefSeq" id="WP_083212758.1">
    <property type="nucleotide sequence ID" value="NZ_CP049208.1"/>
</dbReference>
<dbReference type="HAMAP" id="MF_01612">
    <property type="entry name" value="FO_synth_sub2"/>
    <property type="match status" value="1"/>
</dbReference>
<evidence type="ECO:0000256" key="2">
    <source>
        <dbReference type="ARBA" id="ARBA00003692"/>
    </source>
</evidence>
<organism evidence="21 22">
    <name type="scientific">Agrobacterium rubi</name>
    <dbReference type="NCBI Taxonomy" id="28099"/>
    <lineage>
        <taxon>Bacteria</taxon>
        <taxon>Pseudomonadati</taxon>
        <taxon>Pseudomonadota</taxon>
        <taxon>Alphaproteobacteria</taxon>
        <taxon>Hyphomicrobiales</taxon>
        <taxon>Rhizobiaceae</taxon>
        <taxon>Rhizobium/Agrobacterium group</taxon>
        <taxon>Agrobacterium</taxon>
    </lineage>
</organism>
<keyword evidence="13" id="KW-0408">Iron</keyword>
<evidence type="ECO:0000256" key="4">
    <source>
        <dbReference type="ARBA" id="ARBA00010051"/>
    </source>
</evidence>
<keyword evidence="11" id="KW-0949">S-adenosyl-L-methionine</keyword>
<evidence type="ECO:0000256" key="8">
    <source>
        <dbReference type="ARBA" id="ARBA00022220"/>
    </source>
</evidence>
<dbReference type="InterPro" id="IPR013785">
    <property type="entry name" value="Aldolase_TIM"/>
</dbReference>
<dbReference type="GO" id="GO:0044689">
    <property type="term" value="F:7,8-didemethyl-8-hydroxy-5-deazariboflavin synthase activity"/>
    <property type="evidence" value="ECO:0007669"/>
    <property type="project" value="UniProtKB-EC"/>
</dbReference>
<gene>
    <name evidence="21" type="primary">cofH</name>
    <name evidence="20" type="ORF">G6L72_23895</name>
    <name evidence="21" type="ORF">G6M88_23510</name>
</gene>
<keyword evidence="21" id="KW-0614">Plasmid</keyword>
<dbReference type="SFLD" id="SFLDG01389">
    <property type="entry name" value="menaquinone_synthsis_involved"/>
    <property type="match status" value="1"/>
</dbReference>
<dbReference type="PROSITE" id="PS51918">
    <property type="entry name" value="RADICAL_SAM"/>
    <property type="match status" value="2"/>
</dbReference>
<dbReference type="Proteomes" id="UP000822331">
    <property type="component" value="Unassembled WGS sequence"/>
</dbReference>
<dbReference type="SFLD" id="SFLDG01064">
    <property type="entry name" value="F420__menaquinone_cofactor_bio"/>
    <property type="match status" value="3"/>
</dbReference>
<protein>
    <recommendedName>
        <fullName evidence="8">FO synthase</fullName>
        <ecNumber evidence="7">2.5.1.147</ecNumber>
        <ecNumber evidence="6">4.3.1.32</ecNumber>
    </recommendedName>
</protein>
<dbReference type="Gene3D" id="3.20.20.70">
    <property type="entry name" value="Aldolase class I"/>
    <property type="match status" value="2"/>
</dbReference>
<dbReference type="GO" id="GO:0141093">
    <property type="term" value="F:5-amino-6-(D-ribitylamino)uracil--L-tyrosine 4-hydroxyphenyl transferase activity"/>
    <property type="evidence" value="ECO:0007669"/>
    <property type="project" value="UniProtKB-EC"/>
</dbReference>
<evidence type="ECO:0000313" key="23">
    <source>
        <dbReference type="Proteomes" id="UP000822331"/>
    </source>
</evidence>
<dbReference type="EMBL" id="JAAMCP010000017">
    <property type="protein sequence ID" value="NTF39735.1"/>
    <property type="molecule type" value="Genomic_DNA"/>
</dbReference>
<keyword evidence="14" id="KW-0411">Iron-sulfur</keyword>
<evidence type="ECO:0000256" key="6">
    <source>
        <dbReference type="ARBA" id="ARBA00012126"/>
    </source>
</evidence>
<reference evidence="20 23" key="1">
    <citation type="journal article" date="2020" name="Science">
        <title>Unexpected conservation and global transmission of agrobacterial virulence plasmids.</title>
        <authorList>
            <person name="Weisberg A.J."/>
            <person name="Davis E.W. 2nd"/>
            <person name="Tabima J."/>
            <person name="Belcher M.S."/>
            <person name="Miller M."/>
            <person name="Kuo C.H."/>
            <person name="Loper J.E."/>
            <person name="Grunwald N.J."/>
            <person name="Putnam M.L."/>
            <person name="Chang J.H."/>
        </authorList>
    </citation>
    <scope>NUCLEOTIDE SEQUENCE [LARGE SCALE GENOMIC DNA]</scope>
    <source>
        <strain evidence="20 23">A19/93</strain>
    </source>
</reference>
<evidence type="ECO:0000256" key="11">
    <source>
        <dbReference type="ARBA" id="ARBA00022691"/>
    </source>
</evidence>
<comment type="catalytic activity">
    <reaction evidence="17">
        <text>5-amino-5-(4-hydroxybenzyl)-6-(D-ribitylimino)-5,6-dihydrouracil + S-adenosyl-L-methionine = 7,8-didemethyl-8-hydroxy-5-deazariboflavin + 5'-deoxyadenosine + L-methionine + NH4(+) + H(+)</text>
        <dbReference type="Rhea" id="RHEA:55204"/>
        <dbReference type="ChEBI" id="CHEBI:15378"/>
        <dbReference type="ChEBI" id="CHEBI:17319"/>
        <dbReference type="ChEBI" id="CHEBI:28938"/>
        <dbReference type="ChEBI" id="CHEBI:57844"/>
        <dbReference type="ChEBI" id="CHEBI:59789"/>
        <dbReference type="ChEBI" id="CHEBI:59904"/>
        <dbReference type="ChEBI" id="CHEBI:85936"/>
        <dbReference type="EC" id="4.3.1.32"/>
    </reaction>
</comment>
<keyword evidence="10 21" id="KW-0808">Transferase</keyword>
<evidence type="ECO:0000256" key="1">
    <source>
        <dbReference type="ARBA" id="ARBA00001966"/>
    </source>
</evidence>
<sequence length="803" mass="89079">MIATSIEQMMLCGELLDARIINEIAKADLPALIEVASKVRDQGHANTVSYSKKVFIPLTHLCRDTCHYCTFARPYRSGTRAYMTAEEVLDVARRGRASGCKEALFTLGDKPELRWRQARQELADMGFASTLQYLRHVADLVRSETGLLPHLNPGVMSEEDISYLRPVSISMGLMLETCSERLFERGGVHFGSPDKAPSVRLETIEAAGRLSVPFTSGILIGIGETRQERIDSLLKLRELHERYGHLQEIIVQNFLPKAGTKMALAEPASREEHVWTISMARLIFGPHMNIQAPPNLSPLDSAQLISAGINDWGGVSPVTIDYVNPEAPWPQINALANVTQDGGKTLVERLAIYPDFAMDPEKWIDPAIRPQFFRQVDAGGYARETAWVPGTVSHAPSVRRLLQNENLTARIGTLLSRANSIDGFSENEIVQLFSARGNEFDIVCEAANKLREIVNGDTVSYVVTRNINYTNVCTYGCRFCAFSKGKTHENLRGAPYDLDLKEFARRVEEAWRRGATEICLQGGIHPDYTGDTYLALLNAAREAAPSIHIHAFSPLEVWQGARTLGLPLDTYLARLKAAGLGSLPGTAAEILDDEVRRILCPDKINTDQWFEVMRAAHHTGLRTTSTIMFGHIEAPKHWARHLLGLRNLQKRTGGFTEFVPLPFVAQEAPIFLRNGSRPGPTFREAVLMHAVGRLVLHPHIPHIQTSWVKMGVEGATVCLRSGADDLGGTLMNESITRAAGAVHGQEFTADRMEALIEGLRRNPRHRTTLYDTAPADRRDAALNAQGLEPVVNTPLRRKTRQQA</sequence>
<dbReference type="PANTHER" id="PTHR43076">
    <property type="entry name" value="FO SYNTHASE (COFH)"/>
    <property type="match status" value="1"/>
</dbReference>
<keyword evidence="9" id="KW-0004">4Fe-4S</keyword>
<feature type="domain" description="Radical SAM core" evidence="19">
    <location>
        <begin position="459"/>
        <end position="698"/>
    </location>
</feature>
<evidence type="ECO:0000256" key="10">
    <source>
        <dbReference type="ARBA" id="ARBA00022679"/>
    </source>
</evidence>
<keyword evidence="23" id="KW-1185">Reference proteome</keyword>
<evidence type="ECO:0000313" key="21">
    <source>
        <dbReference type="EMBL" id="QTG03419.1"/>
    </source>
</evidence>
<feature type="domain" description="Radical SAM core" evidence="19">
    <location>
        <begin position="48"/>
        <end position="286"/>
    </location>
</feature>
<comment type="cofactor">
    <cofactor evidence="1">
        <name>[4Fe-4S] cluster</name>
        <dbReference type="ChEBI" id="CHEBI:49883"/>
    </cofactor>
</comment>
<evidence type="ECO:0000256" key="12">
    <source>
        <dbReference type="ARBA" id="ARBA00022723"/>
    </source>
</evidence>
<name>A0AAE7R8V5_9HYPH</name>
<accession>A0AAE7R8V5</accession>
<evidence type="ECO:0000256" key="15">
    <source>
        <dbReference type="ARBA" id="ARBA00023239"/>
    </source>
</evidence>
<evidence type="ECO:0000256" key="13">
    <source>
        <dbReference type="ARBA" id="ARBA00023004"/>
    </source>
</evidence>
<feature type="region of interest" description="Disordered" evidence="18">
    <location>
        <begin position="783"/>
        <end position="803"/>
    </location>
</feature>
<dbReference type="InterPro" id="IPR019940">
    <property type="entry name" value="CofH_family"/>
</dbReference>
<dbReference type="Pfam" id="PF19288">
    <property type="entry name" value="CofH_C"/>
    <property type="match status" value="1"/>
</dbReference>
<dbReference type="EMBL" id="CP049208">
    <property type="protein sequence ID" value="QTG03419.1"/>
    <property type="molecule type" value="Genomic_DNA"/>
</dbReference>
<evidence type="ECO:0000256" key="14">
    <source>
        <dbReference type="ARBA" id="ARBA00023014"/>
    </source>
</evidence>
<dbReference type="EC" id="4.3.1.32" evidence="6"/>
<evidence type="ECO:0000256" key="7">
    <source>
        <dbReference type="ARBA" id="ARBA00012289"/>
    </source>
</evidence>
<dbReference type="NCBIfam" id="TIGR03551">
    <property type="entry name" value="F420_cofH"/>
    <property type="match status" value="1"/>
</dbReference>
<dbReference type="SUPFAM" id="SSF102114">
    <property type="entry name" value="Radical SAM enzymes"/>
    <property type="match status" value="2"/>
</dbReference>
<dbReference type="Proteomes" id="UP000663912">
    <property type="component" value="Plasmid pW2_73_1"/>
</dbReference>
<dbReference type="Pfam" id="PF04055">
    <property type="entry name" value="Radical_SAM"/>
    <property type="match status" value="2"/>
</dbReference>
<dbReference type="PANTHER" id="PTHR43076:SF1">
    <property type="entry name" value="LIPOYL SYNTHASE 2"/>
    <property type="match status" value="1"/>
</dbReference>
<evidence type="ECO:0000313" key="22">
    <source>
        <dbReference type="Proteomes" id="UP000663912"/>
    </source>
</evidence>
<dbReference type="SFLD" id="SFLDF00343">
    <property type="entry name" value="aminofutalosine_synthase_(mqnE"/>
    <property type="match status" value="1"/>
</dbReference>
<dbReference type="InterPro" id="IPR019939">
    <property type="entry name" value="CofG_family"/>
</dbReference>
<dbReference type="SFLD" id="SFLDG01388">
    <property type="entry name" value="7_8-didemethyl-8-hydroxy-5-dea"/>
    <property type="match status" value="2"/>
</dbReference>
<comment type="catalytic activity">
    <reaction evidence="16">
        <text>5-amino-6-(D-ribitylamino)uracil + L-tyrosine + S-adenosyl-L-methionine = 5-amino-5-(4-hydroxybenzyl)-6-(D-ribitylimino)-5,6-dihydrouracil + 2-iminoacetate + 5'-deoxyadenosine + L-methionine + H(+)</text>
        <dbReference type="Rhea" id="RHEA:55200"/>
        <dbReference type="ChEBI" id="CHEBI:15378"/>
        <dbReference type="ChEBI" id="CHEBI:15934"/>
        <dbReference type="ChEBI" id="CHEBI:17319"/>
        <dbReference type="ChEBI" id="CHEBI:57844"/>
        <dbReference type="ChEBI" id="CHEBI:58315"/>
        <dbReference type="ChEBI" id="CHEBI:59789"/>
        <dbReference type="ChEBI" id="CHEBI:77846"/>
        <dbReference type="ChEBI" id="CHEBI:85936"/>
        <dbReference type="EC" id="2.5.1.147"/>
    </reaction>
</comment>
<dbReference type="KEGG" id="arui:G6M88_23510"/>
<dbReference type="EC" id="2.5.1.147" evidence="7"/>
<dbReference type="InterPro" id="IPR034405">
    <property type="entry name" value="F420"/>
</dbReference>
<comment type="similarity">
    <text evidence="4">In the C-terminal section; belongs to the radical SAM superfamily. CofH family.</text>
</comment>
<dbReference type="GO" id="GO:0051539">
    <property type="term" value="F:4 iron, 4 sulfur cluster binding"/>
    <property type="evidence" value="ECO:0007669"/>
    <property type="project" value="UniProtKB-KW"/>
</dbReference>
<evidence type="ECO:0000256" key="5">
    <source>
        <dbReference type="ARBA" id="ARBA00010826"/>
    </source>
</evidence>
<dbReference type="InterPro" id="IPR020050">
    <property type="entry name" value="FO_synthase_su2"/>
</dbReference>
<comment type="pathway">
    <text evidence="3">Cofactor biosynthesis; coenzyme F0 biosynthesis.</text>
</comment>
<keyword evidence="12" id="KW-0479">Metal-binding</keyword>
<dbReference type="InterPro" id="IPR058240">
    <property type="entry name" value="rSAM_sf"/>
</dbReference>
<comment type="similarity">
    <text evidence="5">In the N-terminal section; belongs to the radical SAM superfamily. CofG family.</text>
</comment>
<dbReference type="CDD" id="cd01335">
    <property type="entry name" value="Radical_SAM"/>
    <property type="match status" value="2"/>
</dbReference>
<dbReference type="NCBIfam" id="NF004884">
    <property type="entry name" value="PRK06245.1"/>
    <property type="match status" value="1"/>
</dbReference>
<evidence type="ECO:0000256" key="17">
    <source>
        <dbReference type="ARBA" id="ARBA00048974"/>
    </source>
</evidence>
<dbReference type="InterPro" id="IPR007197">
    <property type="entry name" value="rSAM"/>
</dbReference>
<dbReference type="AlphaFoldDB" id="A0AAE7R8V5"/>
<dbReference type="SFLD" id="SFLDS00029">
    <property type="entry name" value="Radical_SAM"/>
    <property type="match status" value="3"/>
</dbReference>
<evidence type="ECO:0000256" key="9">
    <source>
        <dbReference type="ARBA" id="ARBA00022485"/>
    </source>
</evidence>
<dbReference type="InterPro" id="IPR045567">
    <property type="entry name" value="CofH/MnqC-like_C"/>
</dbReference>
<comment type="function">
    <text evidence="2">Catalyzes the radical-mediated synthesis of 7,8-didemethyl-8-hydroxy-5-deazariboflavin (FO) from 5-amino-6-(D-ribitylamino)uracil and L-tyrosine.</text>
</comment>
<dbReference type="GO" id="GO:0046872">
    <property type="term" value="F:metal ion binding"/>
    <property type="evidence" value="ECO:0007669"/>
    <property type="project" value="UniProtKB-KW"/>
</dbReference>
<evidence type="ECO:0000313" key="20">
    <source>
        <dbReference type="EMBL" id="NTF39735.1"/>
    </source>
</evidence>
<geneLocation type="plasmid" evidence="21 22">
    <name>pW2_73_1</name>
</geneLocation>
<evidence type="ECO:0000256" key="18">
    <source>
        <dbReference type="SAM" id="MobiDB-lite"/>
    </source>
</evidence>
<evidence type="ECO:0000259" key="19">
    <source>
        <dbReference type="PROSITE" id="PS51918"/>
    </source>
</evidence>
<dbReference type="NCBIfam" id="TIGR03550">
    <property type="entry name" value="F420_cofG"/>
    <property type="match status" value="1"/>
</dbReference>
<evidence type="ECO:0000256" key="3">
    <source>
        <dbReference type="ARBA" id="ARBA00004712"/>
    </source>
</evidence>
<dbReference type="SMART" id="SM00729">
    <property type="entry name" value="Elp3"/>
    <property type="match status" value="1"/>
</dbReference>
<proteinExistence type="inferred from homology"/>
<evidence type="ECO:0000256" key="16">
    <source>
        <dbReference type="ARBA" id="ARBA00048468"/>
    </source>
</evidence>
<dbReference type="HAMAP" id="MF_01611">
    <property type="entry name" value="FO_synth_sub1"/>
    <property type="match status" value="1"/>
</dbReference>